<protein>
    <submittedName>
        <fullName evidence="2">Uncharacterized protein</fullName>
    </submittedName>
</protein>
<dbReference type="Proteomes" id="UP000603141">
    <property type="component" value="Unassembled WGS sequence"/>
</dbReference>
<comment type="caution">
    <text evidence="2">The sequence shown here is derived from an EMBL/GenBank/DDBJ whole genome shotgun (WGS) entry which is preliminary data.</text>
</comment>
<dbReference type="RefSeq" id="WP_200266571.1">
    <property type="nucleotide sequence ID" value="NZ_JAENIJ010000001.1"/>
</dbReference>
<evidence type="ECO:0000256" key="1">
    <source>
        <dbReference type="SAM" id="MobiDB-lite"/>
    </source>
</evidence>
<dbReference type="AlphaFoldDB" id="A0A934VU99"/>
<keyword evidence="3" id="KW-1185">Reference proteome</keyword>
<evidence type="ECO:0000313" key="3">
    <source>
        <dbReference type="Proteomes" id="UP000603141"/>
    </source>
</evidence>
<evidence type="ECO:0000313" key="2">
    <source>
        <dbReference type="EMBL" id="MBK1880910.1"/>
    </source>
</evidence>
<proteinExistence type="predicted"/>
<dbReference type="EMBL" id="JAENIJ010000001">
    <property type="protein sequence ID" value="MBK1880910.1"/>
    <property type="molecule type" value="Genomic_DNA"/>
</dbReference>
<feature type="compositionally biased region" description="Basic and acidic residues" evidence="1">
    <location>
        <begin position="42"/>
        <end position="51"/>
    </location>
</feature>
<name>A0A934VU99_9BACT</name>
<reference evidence="2" key="1">
    <citation type="submission" date="2021-01" db="EMBL/GenBank/DDBJ databases">
        <title>Modified the classification status of verrucomicrobia.</title>
        <authorList>
            <person name="Feng X."/>
        </authorList>
    </citation>
    <scope>NUCLEOTIDE SEQUENCE</scope>
    <source>
        <strain evidence="2">KCTC 22041</strain>
    </source>
</reference>
<accession>A0A934VU99</accession>
<sequence length="589" mass="65329">MNSSNYTTRIAGGALLFCAMAFVGWQIQRGSQKNSDPPTEIRQNRTSDRVRRPSNQNNKGLAGAKRLLRVIDAEKNPAERMRVTTALVNSLSTDELLEWLDKRWFTCRDGYELSLFSRLATERLSHEDPLRLLAWSMKDNSSGSEAALKTLTESDPQALIDFFKENPKPYLELRALGAISKNNPEMAMDRLIEISLTGKDADFGYYYINSAMTTMAESSPELLEAKIAELGGKFQKTAQAALLGAKLNRSFATELDKLIDQPDGLNQLKAACATSRTSISDSLLANLGRLPSSWQAAVLKNNSDFLNNTNAYQWLTADLEGAGVTSSDANLIRLDCINNLAYSNPKQALEGYQHLDPSTMDASQKISILQAIFSTQSNPLAATGLLNMLDSDEDRMIAQKAIPSNPNESDLYKLRNTTNSSDWLDQVKQLNTNTTSDIQYYLTESLQKMNKQQIAELSKDFQSLPEDARRNVANVLTSSYTRNEGIDPELKGQALDYLISNPVAQGTDSNSGTNLPMLASIHVTQWIQTDPKAATDWTSKLPDSDAKTWATKNLASTWMQYDPAAAQKWIQSLPSQTQQDVQNFIDSSK</sequence>
<feature type="region of interest" description="Disordered" evidence="1">
    <location>
        <begin position="30"/>
        <end position="59"/>
    </location>
</feature>
<gene>
    <name evidence="2" type="ORF">JIN85_00705</name>
</gene>
<organism evidence="2 3">
    <name type="scientific">Luteolibacter pohnpeiensis</name>
    <dbReference type="NCBI Taxonomy" id="454153"/>
    <lineage>
        <taxon>Bacteria</taxon>
        <taxon>Pseudomonadati</taxon>
        <taxon>Verrucomicrobiota</taxon>
        <taxon>Verrucomicrobiia</taxon>
        <taxon>Verrucomicrobiales</taxon>
        <taxon>Verrucomicrobiaceae</taxon>
        <taxon>Luteolibacter</taxon>
    </lineage>
</organism>